<sequence length="238" mass="25919">MARDEHNKKEATVDRGNVDKTEEIDFTQYDDDLDGDGGRSLDINLDQDSRLENDDAIGVKVIGSRPVKVELDTEIDQNGEIDQDEDVDVDAGGGSGGREASVRTQQRLEVDQRIDVDVEVSERDGVVFIEVGVDIEEDIEIESDADINVRDGDRNSLETDIDQDDEIDQNIDVDVEIRDGLDASVDVDIVPLVQALARAAIASAQGKDGDSIDVRLDELAAALGDVQIVVDVSDDLDL</sequence>
<dbReference type="EMBL" id="JAAKZF010000015">
    <property type="protein sequence ID" value="NGO52209.1"/>
    <property type="molecule type" value="Genomic_DNA"/>
</dbReference>
<comment type="caution">
    <text evidence="2">The sequence shown here is derived from an EMBL/GenBank/DDBJ whole genome shotgun (WGS) entry which is preliminary data.</text>
</comment>
<dbReference type="AlphaFoldDB" id="A0A6G4WC81"/>
<feature type="compositionally biased region" description="Acidic residues" evidence="1">
    <location>
        <begin position="75"/>
        <end position="89"/>
    </location>
</feature>
<evidence type="ECO:0000313" key="2">
    <source>
        <dbReference type="EMBL" id="NGO52209.1"/>
    </source>
</evidence>
<feature type="compositionally biased region" description="Basic and acidic residues" evidence="1">
    <location>
        <begin position="1"/>
        <end position="23"/>
    </location>
</feature>
<name>A0A6G4WC81_9HYPH</name>
<feature type="compositionally biased region" description="Acidic residues" evidence="1">
    <location>
        <begin position="24"/>
        <end position="35"/>
    </location>
</feature>
<keyword evidence="3" id="KW-1185">Reference proteome</keyword>
<evidence type="ECO:0000256" key="1">
    <source>
        <dbReference type="SAM" id="MobiDB-lite"/>
    </source>
</evidence>
<reference evidence="2 3" key="1">
    <citation type="submission" date="2020-02" db="EMBL/GenBank/DDBJ databases">
        <title>Genome sequence of strain CCNWXJ40-4.</title>
        <authorList>
            <person name="Gao J."/>
            <person name="Sun J."/>
        </authorList>
    </citation>
    <scope>NUCLEOTIDE SEQUENCE [LARGE SCALE GENOMIC DNA]</scope>
    <source>
        <strain evidence="2 3">CCNWXJ 40-4</strain>
    </source>
</reference>
<protein>
    <submittedName>
        <fullName evidence="2">Uncharacterized protein</fullName>
    </submittedName>
</protein>
<organism evidence="2 3">
    <name type="scientific">Allomesorhizobium camelthorni</name>
    <dbReference type="NCBI Taxonomy" id="475069"/>
    <lineage>
        <taxon>Bacteria</taxon>
        <taxon>Pseudomonadati</taxon>
        <taxon>Pseudomonadota</taxon>
        <taxon>Alphaproteobacteria</taxon>
        <taxon>Hyphomicrobiales</taxon>
        <taxon>Phyllobacteriaceae</taxon>
        <taxon>Allomesorhizobium</taxon>
    </lineage>
</organism>
<accession>A0A6G4WC81</accession>
<feature type="region of interest" description="Disordered" evidence="1">
    <location>
        <begin position="75"/>
        <end position="103"/>
    </location>
</feature>
<evidence type="ECO:0000313" key="3">
    <source>
        <dbReference type="Proteomes" id="UP001642900"/>
    </source>
</evidence>
<dbReference type="RefSeq" id="WP_165028393.1">
    <property type="nucleotide sequence ID" value="NZ_JAAKZF010000015.1"/>
</dbReference>
<dbReference type="Proteomes" id="UP001642900">
    <property type="component" value="Unassembled WGS sequence"/>
</dbReference>
<feature type="region of interest" description="Disordered" evidence="1">
    <location>
        <begin position="1"/>
        <end position="46"/>
    </location>
</feature>
<proteinExistence type="predicted"/>
<gene>
    <name evidence="2" type="ORF">G6N73_13635</name>
</gene>